<evidence type="ECO:0000256" key="5">
    <source>
        <dbReference type="ARBA" id="ARBA00023242"/>
    </source>
</evidence>
<keyword evidence="10" id="KW-1185">Reference proteome</keyword>
<evidence type="ECO:0000313" key="9">
    <source>
        <dbReference type="EMBL" id="KAL1532485.1"/>
    </source>
</evidence>
<gene>
    <name evidence="9" type="ORF">AAHA92_32491</name>
</gene>
<dbReference type="AlphaFoldDB" id="A0ABD1FKX0"/>
<keyword evidence="3 6" id="KW-0805">Transcription regulation</keyword>
<evidence type="ECO:0000313" key="10">
    <source>
        <dbReference type="Proteomes" id="UP001567538"/>
    </source>
</evidence>
<dbReference type="PROSITE" id="PS51754">
    <property type="entry name" value="OVATE"/>
    <property type="match status" value="1"/>
</dbReference>
<protein>
    <recommendedName>
        <fullName evidence="6">Transcription repressor</fullName>
    </recommendedName>
    <alternativeName>
        <fullName evidence="6">Ovate family protein</fullName>
    </alternativeName>
</protein>
<evidence type="ECO:0000256" key="2">
    <source>
        <dbReference type="ARBA" id="ARBA00022491"/>
    </source>
</evidence>
<feature type="region of interest" description="Disordered" evidence="7">
    <location>
        <begin position="34"/>
        <end position="63"/>
    </location>
</feature>
<evidence type="ECO:0000256" key="1">
    <source>
        <dbReference type="ARBA" id="ARBA00004123"/>
    </source>
</evidence>
<name>A0ABD1FKX0_SALDI</name>
<dbReference type="InterPro" id="IPR038933">
    <property type="entry name" value="Ovate"/>
</dbReference>
<accession>A0ABD1FKX0</accession>
<comment type="caution">
    <text evidence="9">The sequence shown here is derived from an EMBL/GenBank/DDBJ whole genome shotgun (WGS) entry which is preliminary data.</text>
</comment>
<feature type="domain" description="OVATE" evidence="8">
    <location>
        <begin position="172"/>
        <end position="231"/>
    </location>
</feature>
<evidence type="ECO:0000259" key="8">
    <source>
        <dbReference type="PROSITE" id="PS51754"/>
    </source>
</evidence>
<keyword evidence="5 6" id="KW-0539">Nucleus</keyword>
<dbReference type="Pfam" id="PF04844">
    <property type="entry name" value="Ovate"/>
    <property type="match status" value="1"/>
</dbReference>
<organism evidence="9 10">
    <name type="scientific">Salvia divinorum</name>
    <name type="common">Maria pastora</name>
    <name type="synonym">Diviner's sage</name>
    <dbReference type="NCBI Taxonomy" id="28513"/>
    <lineage>
        <taxon>Eukaryota</taxon>
        <taxon>Viridiplantae</taxon>
        <taxon>Streptophyta</taxon>
        <taxon>Embryophyta</taxon>
        <taxon>Tracheophyta</taxon>
        <taxon>Spermatophyta</taxon>
        <taxon>Magnoliopsida</taxon>
        <taxon>eudicotyledons</taxon>
        <taxon>Gunneridae</taxon>
        <taxon>Pentapetalae</taxon>
        <taxon>asterids</taxon>
        <taxon>lamiids</taxon>
        <taxon>Lamiales</taxon>
        <taxon>Lamiaceae</taxon>
        <taxon>Nepetoideae</taxon>
        <taxon>Mentheae</taxon>
        <taxon>Salviinae</taxon>
        <taxon>Salvia</taxon>
        <taxon>Salvia subgen. Calosphace</taxon>
    </lineage>
</organism>
<evidence type="ECO:0000256" key="3">
    <source>
        <dbReference type="ARBA" id="ARBA00023015"/>
    </source>
</evidence>
<proteinExistence type="predicted"/>
<comment type="function">
    <text evidence="6">Transcriptional repressor that regulates multiple aspects of plant growth and development.</text>
</comment>
<dbReference type="GO" id="GO:0045892">
    <property type="term" value="P:negative regulation of DNA-templated transcription"/>
    <property type="evidence" value="ECO:0007669"/>
    <property type="project" value="UniProtKB-UniRule"/>
</dbReference>
<evidence type="ECO:0000256" key="7">
    <source>
        <dbReference type="SAM" id="MobiDB-lite"/>
    </source>
</evidence>
<dbReference type="NCBIfam" id="TIGR01568">
    <property type="entry name" value="A_thal_3678"/>
    <property type="match status" value="1"/>
</dbReference>
<dbReference type="EMBL" id="JBEAFC010000014">
    <property type="protein sequence ID" value="KAL1532485.1"/>
    <property type="molecule type" value="Genomic_DNA"/>
</dbReference>
<dbReference type="InterPro" id="IPR006458">
    <property type="entry name" value="Ovate_C"/>
</dbReference>
<dbReference type="Proteomes" id="UP001567538">
    <property type="component" value="Unassembled WGS sequence"/>
</dbReference>
<dbReference type="GO" id="GO:0005634">
    <property type="term" value="C:nucleus"/>
    <property type="evidence" value="ECO:0007669"/>
    <property type="project" value="UniProtKB-SubCell"/>
</dbReference>
<sequence>MDNHHHHLMLKISRLLPSFFTSCHFTNLSDVAHSSVNPTPKPSLPNNKTADKPRAALSSTSNGGGLFTSSDDLDTDTFFSLSSNSGDSFHLRPASTRFKHMDSIHEAALSSSATTAAGKRLIKADELGSDQISTQLYYGSTAGGCRRRRKGGRRRIKKRCGGGAVMGESYAVEKSTRDPRGDFRASMVEMIVEKQMFAAADLERMLRCFLSLNSAAYHSMICDVFSEICKTLFTN</sequence>
<keyword evidence="4 6" id="KW-0804">Transcription</keyword>
<evidence type="ECO:0000256" key="4">
    <source>
        <dbReference type="ARBA" id="ARBA00023163"/>
    </source>
</evidence>
<dbReference type="PANTHER" id="PTHR33057:SF17">
    <property type="entry name" value="TRANSCRIPTION REPRESSOR OFP8"/>
    <property type="match status" value="1"/>
</dbReference>
<dbReference type="PANTHER" id="PTHR33057">
    <property type="entry name" value="TRANSCRIPTION REPRESSOR OFP7-RELATED"/>
    <property type="match status" value="1"/>
</dbReference>
<reference evidence="9 10" key="1">
    <citation type="submission" date="2024-06" db="EMBL/GenBank/DDBJ databases">
        <title>A chromosome level genome sequence of Diviner's sage (Salvia divinorum).</title>
        <authorList>
            <person name="Ford S.A."/>
            <person name="Ro D.-K."/>
            <person name="Ness R.W."/>
            <person name="Phillips M.A."/>
        </authorList>
    </citation>
    <scope>NUCLEOTIDE SEQUENCE [LARGE SCALE GENOMIC DNA]</scope>
    <source>
        <strain evidence="9">SAF-2024a</strain>
        <tissue evidence="9">Leaf</tissue>
    </source>
</reference>
<evidence type="ECO:0000256" key="6">
    <source>
        <dbReference type="RuleBase" id="RU367028"/>
    </source>
</evidence>
<comment type="subcellular location">
    <subcellularLocation>
        <location evidence="1 6">Nucleus</location>
    </subcellularLocation>
</comment>
<feature type="compositionally biased region" description="Polar residues" evidence="7">
    <location>
        <begin position="34"/>
        <end position="48"/>
    </location>
</feature>
<keyword evidence="2 6" id="KW-0678">Repressor</keyword>